<comment type="pathway">
    <text evidence="4">Polyol metabolism; glycerol fermentation; glycerone phosphate from glycerol (oxidative route): step 1/2.</text>
</comment>
<protein>
    <recommendedName>
        <fullName evidence="6">Glycerol dehydrogenase</fullName>
        <ecNumber evidence="5">1.1.1.6</ecNumber>
    </recommendedName>
</protein>
<feature type="binding site" evidence="9">
    <location>
        <position position="125"/>
    </location>
    <ligand>
        <name>NAD(+)</name>
        <dbReference type="ChEBI" id="CHEBI:57540"/>
    </ligand>
</feature>
<proteinExistence type="predicted"/>
<evidence type="ECO:0000313" key="12">
    <source>
        <dbReference type="Proteomes" id="UP000295188"/>
    </source>
</evidence>
<keyword evidence="1 8" id="KW-0479">Metal-binding</keyword>
<accession>A0A4R3K2V0</accession>
<feature type="binding site" evidence="8">
    <location>
        <position position="171"/>
    </location>
    <ligand>
        <name>glycerol</name>
        <dbReference type="ChEBI" id="CHEBI:17754"/>
    </ligand>
</feature>
<reference evidence="11 12" key="1">
    <citation type="submission" date="2019-03" db="EMBL/GenBank/DDBJ databases">
        <title>Genomic Encyclopedia of Type Strains, Phase IV (KMG-IV): sequencing the most valuable type-strain genomes for metagenomic binning, comparative biology and taxonomic classification.</title>
        <authorList>
            <person name="Goeker M."/>
        </authorList>
    </citation>
    <scope>NUCLEOTIDE SEQUENCE [LARGE SCALE GENOMIC DNA]</scope>
    <source>
        <strain evidence="11 12">DSM 20467</strain>
    </source>
</reference>
<feature type="binding site" evidence="8">
    <location>
        <position position="254"/>
    </location>
    <ligand>
        <name>glycerol</name>
        <dbReference type="ChEBI" id="CHEBI:17754"/>
    </ligand>
</feature>
<evidence type="ECO:0000259" key="10">
    <source>
        <dbReference type="Pfam" id="PF00465"/>
    </source>
</evidence>
<evidence type="ECO:0000256" key="6">
    <source>
        <dbReference type="ARBA" id="ARBA00040132"/>
    </source>
</evidence>
<dbReference type="OrthoDB" id="5198708at2"/>
<dbReference type="EC" id="1.1.1.6" evidence="5"/>
<evidence type="ECO:0000256" key="4">
    <source>
        <dbReference type="ARBA" id="ARBA00037918"/>
    </source>
</evidence>
<dbReference type="Proteomes" id="UP000295188">
    <property type="component" value="Unassembled WGS sequence"/>
</dbReference>
<dbReference type="CDD" id="cd08171">
    <property type="entry name" value="GlyDH-like"/>
    <property type="match status" value="1"/>
</dbReference>
<evidence type="ECO:0000256" key="1">
    <source>
        <dbReference type="ARBA" id="ARBA00022723"/>
    </source>
</evidence>
<keyword evidence="12" id="KW-1185">Reference proteome</keyword>
<dbReference type="PANTHER" id="PTHR43616">
    <property type="entry name" value="GLYCEROL DEHYDROGENASE"/>
    <property type="match status" value="1"/>
</dbReference>
<comment type="caution">
    <text evidence="11">The sequence shown here is derived from an EMBL/GenBank/DDBJ whole genome shotgun (WGS) entry which is preliminary data.</text>
</comment>
<evidence type="ECO:0000256" key="5">
    <source>
        <dbReference type="ARBA" id="ARBA00039147"/>
    </source>
</evidence>
<feature type="domain" description="Alcohol dehydrogenase iron-type/glycerol dehydrogenase GldA" evidence="10">
    <location>
        <begin position="9"/>
        <end position="135"/>
    </location>
</feature>
<feature type="binding site" evidence="9">
    <location>
        <begin position="116"/>
        <end position="119"/>
    </location>
    <ligand>
        <name>NAD(+)</name>
        <dbReference type="ChEBI" id="CHEBI:57540"/>
    </ligand>
</feature>
<dbReference type="GO" id="GO:0046872">
    <property type="term" value="F:metal ion binding"/>
    <property type="evidence" value="ECO:0007669"/>
    <property type="project" value="UniProtKB-KW"/>
</dbReference>
<dbReference type="Pfam" id="PF00465">
    <property type="entry name" value="Fe-ADH"/>
    <property type="match status" value="1"/>
</dbReference>
<feature type="binding site" evidence="9">
    <location>
        <begin position="94"/>
        <end position="98"/>
    </location>
    <ligand>
        <name>NAD(+)</name>
        <dbReference type="ChEBI" id="CHEBI:57540"/>
    </ligand>
</feature>
<evidence type="ECO:0000256" key="8">
    <source>
        <dbReference type="PIRSR" id="PIRSR000112-1"/>
    </source>
</evidence>
<evidence type="ECO:0000313" key="11">
    <source>
        <dbReference type="EMBL" id="TCS76761.1"/>
    </source>
</evidence>
<feature type="binding site" evidence="9">
    <location>
        <position position="127"/>
    </location>
    <ligand>
        <name>NAD(+)</name>
        <dbReference type="ChEBI" id="CHEBI:57540"/>
    </ligand>
</feature>
<dbReference type="InterPro" id="IPR016205">
    <property type="entry name" value="Glycerol_DH"/>
</dbReference>
<dbReference type="RefSeq" id="WP_132551211.1">
    <property type="nucleotide sequence ID" value="NZ_SMAA01000020.1"/>
</dbReference>
<dbReference type="InterPro" id="IPR001670">
    <property type="entry name" value="ADH_Fe/GldA"/>
</dbReference>
<feature type="binding site" evidence="9">
    <location>
        <position position="131"/>
    </location>
    <ligand>
        <name>NAD(+)</name>
        <dbReference type="ChEBI" id="CHEBI:57540"/>
    </ligand>
</feature>
<keyword evidence="8" id="KW-0862">Zinc</keyword>
<comment type="catalytic activity">
    <reaction evidence="7">
        <text>glycerol + NAD(+) = dihydroxyacetone + NADH + H(+)</text>
        <dbReference type="Rhea" id="RHEA:13769"/>
        <dbReference type="ChEBI" id="CHEBI:15378"/>
        <dbReference type="ChEBI" id="CHEBI:16016"/>
        <dbReference type="ChEBI" id="CHEBI:17754"/>
        <dbReference type="ChEBI" id="CHEBI:57540"/>
        <dbReference type="ChEBI" id="CHEBI:57945"/>
        <dbReference type="EC" id="1.1.1.6"/>
    </reaction>
</comment>
<keyword evidence="3 9" id="KW-0520">NAD</keyword>
<comment type="cofactor">
    <cofactor evidence="8">
        <name>Zn(2+)</name>
        <dbReference type="ChEBI" id="CHEBI:29105"/>
    </cofactor>
    <text evidence="8">Binds 1 zinc ion per subunit.</text>
</comment>
<dbReference type="PIRSF" id="PIRSF000112">
    <property type="entry name" value="Glycerol_dehydrogenase"/>
    <property type="match status" value="1"/>
</dbReference>
<feature type="binding site" evidence="8">
    <location>
        <position position="271"/>
    </location>
    <ligand>
        <name>glycerol</name>
        <dbReference type="ChEBI" id="CHEBI:17754"/>
    </ligand>
</feature>
<keyword evidence="2" id="KW-0560">Oxidoreductase</keyword>
<dbReference type="EMBL" id="SMAA01000020">
    <property type="protein sequence ID" value="TCS76761.1"/>
    <property type="molecule type" value="Genomic_DNA"/>
</dbReference>
<dbReference type="PANTHER" id="PTHR43616:SF5">
    <property type="entry name" value="GLYCEROL DEHYDROGENASE 1"/>
    <property type="match status" value="1"/>
</dbReference>
<evidence type="ECO:0000256" key="9">
    <source>
        <dbReference type="PIRSR" id="PIRSR000112-3"/>
    </source>
</evidence>
<name>A0A4R3K2V0_9FIRM</name>
<dbReference type="GO" id="GO:0008888">
    <property type="term" value="F:glycerol dehydrogenase (NAD+) activity"/>
    <property type="evidence" value="ECO:0007669"/>
    <property type="project" value="UniProtKB-EC"/>
</dbReference>
<evidence type="ECO:0000256" key="7">
    <source>
        <dbReference type="ARBA" id="ARBA00049006"/>
    </source>
</evidence>
<gene>
    <name evidence="11" type="ORF">EDC37_1206</name>
</gene>
<sequence length="358" mass="38804">MNSTVFLPNYTVGADAYKQIPLVCSSAGKTIVVIGGETAIAKAKEKLLAVLKSSPLKITDFIWYGGNATHKNITTLLSKDAVKAADMIFAVGGGRAVDTAKATADKLGKPVFTFPTIASNCAAVTSLCILYNEDGSFGEFYFGKHPALHAFIDTEIIAAAPLVYFRAGIGDALSKQYEAGFNSRGDTTDHKNALGLQISRNCSSQLLKYGQQALSDASHNAHTDAFEQTVLTIIINTGLVSILVNNCYNSSMAHAVYISRTQLPGCEKHMHGEIVSYGVLFLLTLDAQLQERNKVYNFNKQVGLPLCLADITVSQPMLTKFIAGIAADKYITYAPYQITEAKIKRAIDELEQYHRNQS</sequence>
<evidence type="ECO:0000256" key="3">
    <source>
        <dbReference type="ARBA" id="ARBA00023027"/>
    </source>
</evidence>
<dbReference type="SUPFAM" id="SSF56796">
    <property type="entry name" value="Dehydroquinate synthase-like"/>
    <property type="match status" value="1"/>
</dbReference>
<organism evidence="11 12">
    <name type="scientific">Pectinatus cerevisiiphilus</name>
    <dbReference type="NCBI Taxonomy" id="86956"/>
    <lineage>
        <taxon>Bacteria</taxon>
        <taxon>Bacillati</taxon>
        <taxon>Bacillota</taxon>
        <taxon>Negativicutes</taxon>
        <taxon>Selenomonadales</taxon>
        <taxon>Selenomonadaceae</taxon>
        <taxon>Pectinatus</taxon>
    </lineage>
</organism>
<dbReference type="AlphaFoldDB" id="A0A4R3K2V0"/>
<evidence type="ECO:0000256" key="2">
    <source>
        <dbReference type="ARBA" id="ARBA00023002"/>
    </source>
</evidence>
<dbReference type="Gene3D" id="3.40.50.1970">
    <property type="match status" value="1"/>
</dbReference>
<dbReference type="Gene3D" id="1.20.1090.10">
    <property type="entry name" value="Dehydroquinate synthase-like - alpha domain"/>
    <property type="match status" value="1"/>
</dbReference>